<keyword evidence="2" id="KW-1133">Transmembrane helix</keyword>
<feature type="compositionally biased region" description="Low complexity" evidence="1">
    <location>
        <begin position="415"/>
        <end position="438"/>
    </location>
</feature>
<feature type="compositionally biased region" description="Acidic residues" evidence="1">
    <location>
        <begin position="348"/>
        <end position="362"/>
    </location>
</feature>
<keyword evidence="2" id="KW-0812">Transmembrane</keyword>
<evidence type="ECO:0000256" key="2">
    <source>
        <dbReference type="SAM" id="Phobius"/>
    </source>
</evidence>
<accession>A0A4P9Z144</accession>
<dbReference type="OrthoDB" id="5594955at2759"/>
<evidence type="ECO:0000313" key="4">
    <source>
        <dbReference type="Proteomes" id="UP000278143"/>
    </source>
</evidence>
<feature type="transmembrane region" description="Helical" evidence="2">
    <location>
        <begin position="239"/>
        <end position="266"/>
    </location>
</feature>
<protein>
    <submittedName>
        <fullName evidence="3">Uncharacterized protein</fullName>
    </submittedName>
</protein>
<dbReference type="Proteomes" id="UP000278143">
    <property type="component" value="Unassembled WGS sequence"/>
</dbReference>
<keyword evidence="4" id="KW-1185">Reference proteome</keyword>
<gene>
    <name evidence="3" type="ORF">SYNPS1DRAFT_28151</name>
</gene>
<evidence type="ECO:0000256" key="1">
    <source>
        <dbReference type="SAM" id="MobiDB-lite"/>
    </source>
</evidence>
<feature type="transmembrane region" description="Helical" evidence="2">
    <location>
        <begin position="35"/>
        <end position="58"/>
    </location>
</feature>
<reference evidence="4" key="1">
    <citation type="journal article" date="2018" name="Nat. Microbiol.">
        <title>Leveraging single-cell genomics to expand the fungal tree of life.</title>
        <authorList>
            <person name="Ahrendt S.R."/>
            <person name="Quandt C.A."/>
            <person name="Ciobanu D."/>
            <person name="Clum A."/>
            <person name="Salamov A."/>
            <person name="Andreopoulos B."/>
            <person name="Cheng J.F."/>
            <person name="Woyke T."/>
            <person name="Pelin A."/>
            <person name="Henrissat B."/>
            <person name="Reynolds N.K."/>
            <person name="Benny G.L."/>
            <person name="Smith M.E."/>
            <person name="James T.Y."/>
            <person name="Grigoriev I.V."/>
        </authorList>
    </citation>
    <scope>NUCLEOTIDE SEQUENCE [LARGE SCALE GENOMIC DNA]</scope>
    <source>
        <strain evidence="4">Benny S71-1</strain>
    </source>
</reference>
<name>A0A4P9Z144_9FUNG</name>
<organism evidence="3 4">
    <name type="scientific">Syncephalis pseudoplumigaleata</name>
    <dbReference type="NCBI Taxonomy" id="1712513"/>
    <lineage>
        <taxon>Eukaryota</taxon>
        <taxon>Fungi</taxon>
        <taxon>Fungi incertae sedis</taxon>
        <taxon>Zoopagomycota</taxon>
        <taxon>Zoopagomycotina</taxon>
        <taxon>Zoopagomycetes</taxon>
        <taxon>Zoopagales</taxon>
        <taxon>Piptocephalidaceae</taxon>
        <taxon>Syncephalis</taxon>
    </lineage>
</organism>
<dbReference type="EMBL" id="KZ989503">
    <property type="protein sequence ID" value="RKP26144.1"/>
    <property type="molecule type" value="Genomic_DNA"/>
</dbReference>
<sequence>MRDTVWNVAHVCRDPERRRLHRTRDAARRQTPLSLSLFIAVIIATLCVLISPALAIRVDATDKLGRRSSSSDHAIARRAEVMNVPGSTASCYASVYCAPAPNATISESSFTVRWNTYENKISTVGSVDIFLSPRSNPYDRPTLVMHLDSPPGSLGQVDIPIKPEYFSTKGQPNQTITEPMYLWILPTREKPSSGQVALPITLQMTVPAKSSPSPSPSVVVKDSPTTALKANGHDSALSTAAIIGISVGGALLLAAIIGGLFIWGVYKRRSAATAAAKHPDNRDSATNDNAVAEAGAAGASAAGVAGSSDTLNAPVSPGNLSAGDAILIAATYRQLMRKPSWKVSSGDGVDEEEEEDEEDEDGGALGPMLHRRKTGARVLMEELADEGHGLHNVNAGTAVCIDDTASAITEPARHSAASTSTPLVSSSSPPGSPKSMTR</sequence>
<feature type="region of interest" description="Disordered" evidence="1">
    <location>
        <begin position="410"/>
        <end position="438"/>
    </location>
</feature>
<evidence type="ECO:0000313" key="3">
    <source>
        <dbReference type="EMBL" id="RKP26144.1"/>
    </source>
</evidence>
<dbReference type="AlphaFoldDB" id="A0A4P9Z144"/>
<proteinExistence type="predicted"/>
<keyword evidence="2" id="KW-0472">Membrane</keyword>
<feature type="region of interest" description="Disordered" evidence="1">
    <location>
        <begin position="340"/>
        <end position="368"/>
    </location>
</feature>